<dbReference type="InterPro" id="IPR029479">
    <property type="entry name" value="Nitroreductase"/>
</dbReference>
<dbReference type="SUPFAM" id="SSF55469">
    <property type="entry name" value="FMN-dependent nitroreductase-like"/>
    <property type="match status" value="2"/>
</dbReference>
<organism evidence="2 3">
    <name type="scientific">Sphingomonas hylomeconis</name>
    <dbReference type="NCBI Taxonomy" id="1395958"/>
    <lineage>
        <taxon>Bacteria</taxon>
        <taxon>Pseudomonadati</taxon>
        <taxon>Pseudomonadota</taxon>
        <taxon>Alphaproteobacteria</taxon>
        <taxon>Sphingomonadales</taxon>
        <taxon>Sphingomonadaceae</taxon>
        <taxon>Sphingomonas</taxon>
    </lineage>
</organism>
<name>A0ABV7SXA7_9SPHN</name>
<dbReference type="EMBL" id="JBHRXP010000007">
    <property type="protein sequence ID" value="MFC3580926.1"/>
    <property type="molecule type" value="Genomic_DNA"/>
</dbReference>
<proteinExistence type="predicted"/>
<reference evidence="3" key="1">
    <citation type="journal article" date="2019" name="Int. J. Syst. Evol. Microbiol.">
        <title>The Global Catalogue of Microorganisms (GCM) 10K type strain sequencing project: providing services to taxonomists for standard genome sequencing and annotation.</title>
        <authorList>
            <consortium name="The Broad Institute Genomics Platform"/>
            <consortium name="The Broad Institute Genome Sequencing Center for Infectious Disease"/>
            <person name="Wu L."/>
            <person name="Ma J."/>
        </authorList>
    </citation>
    <scope>NUCLEOTIDE SEQUENCE [LARGE SCALE GENOMIC DNA]</scope>
    <source>
        <strain evidence="3">KCTC 42739</strain>
    </source>
</reference>
<keyword evidence="3" id="KW-1185">Reference proteome</keyword>
<feature type="domain" description="Nitroreductase" evidence="1">
    <location>
        <begin position="108"/>
        <end position="298"/>
    </location>
</feature>
<protein>
    <submittedName>
        <fullName evidence="2">Acg family FMN-binding oxidoreductase</fullName>
    </submittedName>
</protein>
<dbReference type="Pfam" id="PF00881">
    <property type="entry name" value="Nitroreductase"/>
    <property type="match status" value="1"/>
</dbReference>
<accession>A0ABV7SXA7</accession>
<dbReference type="NCBIfam" id="NF047509">
    <property type="entry name" value="Rv3131_FMN_oxido"/>
    <property type="match status" value="1"/>
</dbReference>
<dbReference type="Gene3D" id="3.40.109.10">
    <property type="entry name" value="NADH Oxidase"/>
    <property type="match status" value="1"/>
</dbReference>
<dbReference type="Proteomes" id="UP001595713">
    <property type="component" value="Unassembled WGS sequence"/>
</dbReference>
<evidence type="ECO:0000259" key="1">
    <source>
        <dbReference type="Pfam" id="PF00881"/>
    </source>
</evidence>
<evidence type="ECO:0000313" key="2">
    <source>
        <dbReference type="EMBL" id="MFC3580926.1"/>
    </source>
</evidence>
<dbReference type="RefSeq" id="WP_261294289.1">
    <property type="nucleotide sequence ID" value="NZ_JANQBK010000005.1"/>
</dbReference>
<dbReference type="InterPro" id="IPR000415">
    <property type="entry name" value="Nitroreductase-like"/>
</dbReference>
<evidence type="ECO:0000313" key="3">
    <source>
        <dbReference type="Proteomes" id="UP001595713"/>
    </source>
</evidence>
<sequence length="323" mass="35210">MIDPSLHALVRFATLAANGHNSQPWRFRIGTERIDLLPDFTRRTSVVDPDDHHLFVSLGCATENLRLAAAAAGRRSEIAPRSGTEYAIGFSFHPMRPTQDVLFAAIPHRQSTRGAFDGQPCTTAELRLLMAAAALPGVEITLLTERRAINRVRDLVIAGNTAQLNDPAFRGELKRWLRYNPREAIRHGDGLFSGASGNPSLPSWAGPIAFDRLMTAQDENKRLDNQLATSAGLAIFAGAGADRDHWIEVGRACQRFALQATALGLKCAFVNQPVEVVPLRPALASLLGMAGRRPDIVMRFGRGAARPFSLRRPVSAVLDPQMA</sequence>
<gene>
    <name evidence="2" type="ORF">ACFONA_12190</name>
</gene>
<comment type="caution">
    <text evidence="2">The sequence shown here is derived from an EMBL/GenBank/DDBJ whole genome shotgun (WGS) entry which is preliminary data.</text>
</comment>